<protein>
    <submittedName>
        <fullName evidence="1">Uncharacterized protein</fullName>
    </submittedName>
</protein>
<comment type="caution">
    <text evidence="1">The sequence shown here is derived from an EMBL/GenBank/DDBJ whole genome shotgun (WGS) entry which is preliminary data.</text>
</comment>
<sequence>MGDAGDYFGALELSAVFDLSLGTAGGADQGCGADGQSGGAQVESGQQLLGELNPVRGDAGSAKARRRPIGGTFTCDPCCSASRRAAW</sequence>
<keyword evidence="2" id="KW-1185">Reference proteome</keyword>
<dbReference type="RefSeq" id="WP_209238846.1">
    <property type="nucleotide sequence ID" value="NZ_JADKMA010000030.1"/>
</dbReference>
<accession>A0ABS3X8P0</accession>
<proteinExistence type="predicted"/>
<gene>
    <name evidence="1" type="ORF">ITI46_08655</name>
</gene>
<dbReference type="EMBL" id="JADKMA010000030">
    <property type="protein sequence ID" value="MBO8191749.1"/>
    <property type="molecule type" value="Genomic_DNA"/>
</dbReference>
<dbReference type="Proteomes" id="UP001519064">
    <property type="component" value="Unassembled WGS sequence"/>
</dbReference>
<name>A0ABS3X8P0_9ACTN</name>
<organism evidence="1 2">
    <name type="scientific">Streptomyces oryzae</name>
    <dbReference type="NCBI Taxonomy" id="1434886"/>
    <lineage>
        <taxon>Bacteria</taxon>
        <taxon>Bacillati</taxon>
        <taxon>Actinomycetota</taxon>
        <taxon>Actinomycetes</taxon>
        <taxon>Kitasatosporales</taxon>
        <taxon>Streptomycetaceae</taxon>
        <taxon>Streptomyces</taxon>
    </lineage>
</organism>
<reference evidence="1 2" key="1">
    <citation type="submission" date="2020-11" db="EMBL/GenBank/DDBJ databases">
        <title>Streptomyces spirodelae sp. nov., isolated from duckweed.</title>
        <authorList>
            <person name="Saimee Y."/>
            <person name="Duangmal K."/>
        </authorList>
    </citation>
    <scope>NUCLEOTIDE SEQUENCE [LARGE SCALE GENOMIC DNA]</scope>
    <source>
        <strain evidence="1 2">S16-07</strain>
    </source>
</reference>
<evidence type="ECO:0000313" key="2">
    <source>
        <dbReference type="Proteomes" id="UP001519064"/>
    </source>
</evidence>
<evidence type="ECO:0000313" key="1">
    <source>
        <dbReference type="EMBL" id="MBO8191749.1"/>
    </source>
</evidence>